<evidence type="ECO:0000313" key="2">
    <source>
        <dbReference type="EMBL" id="MXU92226.1"/>
    </source>
</evidence>
<feature type="transmembrane region" description="Helical" evidence="1">
    <location>
        <begin position="110"/>
        <end position="129"/>
    </location>
</feature>
<keyword evidence="1" id="KW-0472">Membrane</keyword>
<dbReference type="PROSITE" id="PS51257">
    <property type="entry name" value="PROKAR_LIPOPROTEIN"/>
    <property type="match status" value="1"/>
</dbReference>
<protein>
    <submittedName>
        <fullName evidence="2">Uncharacterized protein</fullName>
    </submittedName>
</protein>
<keyword evidence="1" id="KW-1133">Transmembrane helix</keyword>
<evidence type="ECO:0000256" key="1">
    <source>
        <dbReference type="SAM" id="Phobius"/>
    </source>
</evidence>
<proteinExistence type="predicted"/>
<keyword evidence="1" id="KW-0812">Transmembrane</keyword>
<dbReference type="AlphaFoldDB" id="A0A6B0URC8"/>
<dbReference type="EMBL" id="GIFC01010143">
    <property type="protein sequence ID" value="MXU92226.1"/>
    <property type="molecule type" value="Transcribed_RNA"/>
</dbReference>
<name>A0A6B0URC8_IXORI</name>
<sequence>MCSILRRCPLIPSFLTIASCRAVIVSGGLHVLSDDRRSFATFVLRRARAQSKLPRRRCTSVGRLLRLAWRAQDGMANEWSSTAVSLPLSLSCSARALRRNSLVTVSVQPLWNALWGLLAFSLLCVAYITR</sequence>
<accession>A0A6B0URC8</accession>
<reference evidence="2" key="1">
    <citation type="submission" date="2019-12" db="EMBL/GenBank/DDBJ databases">
        <title>An insight into the sialome of adult female Ixodes ricinus ticks feeding for 6 days.</title>
        <authorList>
            <person name="Perner J."/>
            <person name="Ribeiro J.M.C."/>
        </authorList>
    </citation>
    <scope>NUCLEOTIDE SEQUENCE</scope>
    <source>
        <strain evidence="2">Semi-engorged</strain>
        <tissue evidence="2">Salivary glands</tissue>
    </source>
</reference>
<organism evidence="2">
    <name type="scientific">Ixodes ricinus</name>
    <name type="common">Common tick</name>
    <name type="synonym">Acarus ricinus</name>
    <dbReference type="NCBI Taxonomy" id="34613"/>
    <lineage>
        <taxon>Eukaryota</taxon>
        <taxon>Metazoa</taxon>
        <taxon>Ecdysozoa</taxon>
        <taxon>Arthropoda</taxon>
        <taxon>Chelicerata</taxon>
        <taxon>Arachnida</taxon>
        <taxon>Acari</taxon>
        <taxon>Parasitiformes</taxon>
        <taxon>Ixodida</taxon>
        <taxon>Ixodoidea</taxon>
        <taxon>Ixodidae</taxon>
        <taxon>Ixodinae</taxon>
        <taxon>Ixodes</taxon>
    </lineage>
</organism>